<evidence type="ECO:0000259" key="2">
    <source>
        <dbReference type="PROSITE" id="PS51762"/>
    </source>
</evidence>
<proteinExistence type="predicted"/>
<dbReference type="GO" id="GO:0005975">
    <property type="term" value="P:carbohydrate metabolic process"/>
    <property type="evidence" value="ECO:0007669"/>
    <property type="project" value="InterPro"/>
</dbReference>
<dbReference type="Pfam" id="PF26113">
    <property type="entry name" value="GH16_XgeA"/>
    <property type="match status" value="1"/>
</dbReference>
<evidence type="ECO:0000313" key="3">
    <source>
        <dbReference type="EMBL" id="KAK6951237.1"/>
    </source>
</evidence>
<feature type="domain" description="GH16" evidence="2">
    <location>
        <begin position="36"/>
        <end position="280"/>
    </location>
</feature>
<reference evidence="3 4" key="1">
    <citation type="journal article" date="2024" name="Front Chem Biol">
        <title>Unveiling the potential of Daldinia eschscholtzii MFLUCC 19-0629 through bioactivity and bioinformatics studies for enhanced sustainable agriculture production.</title>
        <authorList>
            <person name="Brooks S."/>
            <person name="Weaver J.A."/>
            <person name="Klomchit A."/>
            <person name="Alharthi S.A."/>
            <person name="Onlamun T."/>
            <person name="Nurani R."/>
            <person name="Vong T.K."/>
            <person name="Alberti F."/>
            <person name="Greco C."/>
        </authorList>
    </citation>
    <scope>NUCLEOTIDE SEQUENCE [LARGE SCALE GENOMIC DNA]</scope>
    <source>
        <strain evidence="3">MFLUCC 19-0629</strain>
    </source>
</reference>
<feature type="chain" id="PRO_5043971431" description="GH16 domain-containing protein" evidence="1">
    <location>
        <begin position="19"/>
        <end position="280"/>
    </location>
</feature>
<keyword evidence="1" id="KW-0732">Signal</keyword>
<comment type="caution">
    <text evidence="3">The sequence shown here is derived from an EMBL/GenBank/DDBJ whole genome shotgun (WGS) entry which is preliminary data.</text>
</comment>
<feature type="signal peptide" evidence="1">
    <location>
        <begin position="1"/>
        <end position="18"/>
    </location>
</feature>
<organism evidence="3 4">
    <name type="scientific">Daldinia eschscholtzii</name>
    <dbReference type="NCBI Taxonomy" id="292717"/>
    <lineage>
        <taxon>Eukaryota</taxon>
        <taxon>Fungi</taxon>
        <taxon>Dikarya</taxon>
        <taxon>Ascomycota</taxon>
        <taxon>Pezizomycotina</taxon>
        <taxon>Sordariomycetes</taxon>
        <taxon>Xylariomycetidae</taxon>
        <taxon>Xylariales</taxon>
        <taxon>Hypoxylaceae</taxon>
        <taxon>Daldinia</taxon>
    </lineage>
</organism>
<dbReference type="InterPro" id="IPR000757">
    <property type="entry name" value="Beta-glucanase-like"/>
</dbReference>
<dbReference type="AlphaFoldDB" id="A0AAX6MFP2"/>
<evidence type="ECO:0000256" key="1">
    <source>
        <dbReference type="SAM" id="SignalP"/>
    </source>
</evidence>
<dbReference type="Proteomes" id="UP001369815">
    <property type="component" value="Unassembled WGS sequence"/>
</dbReference>
<dbReference type="GO" id="GO:0004553">
    <property type="term" value="F:hydrolase activity, hydrolyzing O-glycosyl compounds"/>
    <property type="evidence" value="ECO:0007669"/>
    <property type="project" value="InterPro"/>
</dbReference>
<dbReference type="EMBL" id="JBANMG010000007">
    <property type="protein sequence ID" value="KAK6951237.1"/>
    <property type="molecule type" value="Genomic_DNA"/>
</dbReference>
<dbReference type="SUPFAM" id="SSF49899">
    <property type="entry name" value="Concanavalin A-like lectins/glucanases"/>
    <property type="match status" value="1"/>
</dbReference>
<dbReference type="CDD" id="cd02182">
    <property type="entry name" value="GH16_Strep_laminarinase_like"/>
    <property type="match status" value="1"/>
</dbReference>
<gene>
    <name evidence="3" type="ORF">Daesc_007768</name>
</gene>
<evidence type="ECO:0000313" key="4">
    <source>
        <dbReference type="Proteomes" id="UP001369815"/>
    </source>
</evidence>
<name>A0AAX6MFP2_9PEZI</name>
<dbReference type="PROSITE" id="PS51762">
    <property type="entry name" value="GH16_2"/>
    <property type="match status" value="1"/>
</dbReference>
<protein>
    <recommendedName>
        <fullName evidence="2">GH16 domain-containing protein</fullName>
    </recommendedName>
</protein>
<keyword evidence="4" id="KW-1185">Reference proteome</keyword>
<dbReference type="InterPro" id="IPR050546">
    <property type="entry name" value="Glycosyl_Hydrlase_16"/>
</dbReference>
<dbReference type="PANTHER" id="PTHR10963">
    <property type="entry name" value="GLYCOSYL HYDROLASE-RELATED"/>
    <property type="match status" value="1"/>
</dbReference>
<accession>A0AAX6MFP2</accession>
<dbReference type="InterPro" id="IPR013320">
    <property type="entry name" value="ConA-like_dom_sf"/>
</dbReference>
<dbReference type="Gene3D" id="2.60.120.200">
    <property type="match status" value="1"/>
</dbReference>
<dbReference type="PANTHER" id="PTHR10963:SF60">
    <property type="entry name" value="GRAM-NEGATIVE BACTERIA-BINDING PROTEIN 1-RELATED"/>
    <property type="match status" value="1"/>
</dbReference>
<sequence length="280" mass="30020">MRFQQSVLASLVPSLVAAINPPNIEGMQIIFSESFEGSAGAPPNGDTWNIMDAINTNNEVQTYTTSNQNVQISGGGTIQFVPRKSPAGLWTSGRIETKGSWTPQPGKVFSIQSSLLLGNNPNKQGIWPAFWALGDAMRHGTEWPAAGEIDIMEQVNGLLTGYGTVHCGSTIGGPCNEPIGRAGTTPMSPDGFHRWGVTIDLTNEDWRAQTITWHLDGNNYNTISGADINDAPVWSSLAHSPLYILLNVAVGGDWPGAPNDATQDGYGSMMEVEWVAVYSS</sequence>